<keyword evidence="6" id="KW-0472">Membrane</keyword>
<proteinExistence type="predicted"/>
<keyword evidence="1" id="KW-0479">Metal-binding</keyword>
<dbReference type="PROSITE" id="PS00518">
    <property type="entry name" value="ZF_RING_1"/>
    <property type="match status" value="1"/>
</dbReference>
<sequence>MADEFDELPDEWAGRDIDWDTLLGAPQSPQLPDYEPLDASVLAQLDILDGTVLPPSSVTTNPCTASTPSSSLKRRRSGSEATDNIRQTPSKKKRKSSLARALGGFEEELNCPICCDLLVAAQLLNPCGHSMCGDCARQWTAVKMKTTCPLCRTALSPKPMAPNIVLDKLVDVYIETLAVEDTGWQTGGNELVEFTKRRIKWRDAERERLSVVPKVIWVIDDSDEEDEDSEPEEDLDSKLMIGIDTFRHRMHVSFHPPLGRVLRVPATSTAFFTATVHKAADYRALVAGHVKIQLWSDLLSPTWDEADFTLVPPPNPDSLSLILPQPNVAGQLLLAVKIPTNQAREFSFTYRILHTQSGNIDWRGGYGQNGSIIVEETESRPVVLDETWSPAMEAKSLVRAAVGRAVQEAEVAKVNPNYHTFYQSAEVLILVHVGVCTQTRFLVFSATAGTLSVDSHGIVRAAGDPTISFSACQSVDELQEMAASLRLNFITTADATLLASTSEIAVLPNSAAPISHEMTLPLRDIATVSRTSLPFSITARDHQLARFFSEEDSESLSPVVGPSGAQLVLVPMSRVRRDGGHWHIGVVPLHTSTAVDTLPTPPPSPQLRPVAHRTSSNSPDPSLLQLGAQTQVVVPEMSAPSSVVKPHPNMFLLIGYAIFAILAWIVRLLLCRRRKSVRRIQAAPPDERTPLLDEPEVVPAIQVQDTSVIFAANIDGGKTILLLHGPNTPDDFHIQLNGQDVDAFVQKMDDLLYKAEFSSPAGGKLSVA</sequence>
<evidence type="ECO:0000256" key="6">
    <source>
        <dbReference type="SAM" id="Phobius"/>
    </source>
</evidence>
<keyword evidence="9" id="KW-1185">Reference proteome</keyword>
<evidence type="ECO:0000313" key="9">
    <source>
        <dbReference type="Proteomes" id="UP000815677"/>
    </source>
</evidence>
<evidence type="ECO:0000256" key="4">
    <source>
        <dbReference type="PROSITE-ProRule" id="PRU00175"/>
    </source>
</evidence>
<evidence type="ECO:0000256" key="2">
    <source>
        <dbReference type="ARBA" id="ARBA00022771"/>
    </source>
</evidence>
<dbReference type="EMBL" id="DF845807">
    <property type="protein sequence ID" value="GAT49720.1"/>
    <property type="molecule type" value="Genomic_DNA"/>
</dbReference>
<keyword evidence="2 4" id="KW-0863">Zinc-finger</keyword>
<dbReference type="InterPro" id="IPR018957">
    <property type="entry name" value="Znf_C3HC4_RING-type"/>
</dbReference>
<feature type="compositionally biased region" description="Polar residues" evidence="5">
    <location>
        <begin position="79"/>
        <end position="88"/>
    </location>
</feature>
<dbReference type="Gene3D" id="3.30.40.10">
    <property type="entry name" value="Zinc/RING finger domain, C3HC4 (zinc finger)"/>
    <property type="match status" value="1"/>
</dbReference>
<dbReference type="InterPro" id="IPR017907">
    <property type="entry name" value="Znf_RING_CS"/>
</dbReference>
<accession>A0ABQ0LF28</accession>
<feature type="transmembrane region" description="Helical" evidence="6">
    <location>
        <begin position="650"/>
        <end position="670"/>
    </location>
</feature>
<dbReference type="InterPro" id="IPR001841">
    <property type="entry name" value="Znf_RING"/>
</dbReference>
<keyword evidence="6" id="KW-1133">Transmembrane helix</keyword>
<dbReference type="SUPFAM" id="SSF57850">
    <property type="entry name" value="RING/U-box"/>
    <property type="match status" value="1"/>
</dbReference>
<evidence type="ECO:0000259" key="7">
    <source>
        <dbReference type="PROSITE" id="PS50089"/>
    </source>
</evidence>
<protein>
    <submittedName>
        <fullName evidence="8">RING finger protein 8</fullName>
    </submittedName>
</protein>
<feature type="region of interest" description="Disordered" evidence="5">
    <location>
        <begin position="1"/>
        <end position="36"/>
    </location>
</feature>
<feature type="region of interest" description="Disordered" evidence="5">
    <location>
        <begin position="56"/>
        <end position="96"/>
    </location>
</feature>
<evidence type="ECO:0000313" key="8">
    <source>
        <dbReference type="EMBL" id="GAT49720.1"/>
    </source>
</evidence>
<keyword evidence="3" id="KW-0862">Zinc</keyword>
<dbReference type="PANTHER" id="PTHR14134:SF2">
    <property type="entry name" value="E3 UBIQUITIN-PROTEIN LIGASE RAD18"/>
    <property type="match status" value="1"/>
</dbReference>
<dbReference type="SMART" id="SM00184">
    <property type="entry name" value="RING"/>
    <property type="match status" value="1"/>
</dbReference>
<reference evidence="8" key="1">
    <citation type="submission" date="2014-09" db="EMBL/GenBank/DDBJ databases">
        <title>Genome sequence of the luminous mushroom Mycena chlorophos for searching fungal bioluminescence genes.</title>
        <authorList>
            <person name="Tanaka Y."/>
            <person name="Kasuga D."/>
            <person name="Oba Y."/>
            <person name="Hase S."/>
            <person name="Sato K."/>
            <person name="Oba Y."/>
            <person name="Sakakibara Y."/>
        </authorList>
    </citation>
    <scope>NUCLEOTIDE SEQUENCE</scope>
</reference>
<dbReference type="PROSITE" id="PS50089">
    <property type="entry name" value="ZF_RING_2"/>
    <property type="match status" value="1"/>
</dbReference>
<name>A0ABQ0LF28_MYCCL</name>
<dbReference type="InterPro" id="IPR039577">
    <property type="entry name" value="Rad18"/>
</dbReference>
<dbReference type="Proteomes" id="UP000815677">
    <property type="component" value="Unassembled WGS sequence"/>
</dbReference>
<evidence type="ECO:0000256" key="3">
    <source>
        <dbReference type="ARBA" id="ARBA00022833"/>
    </source>
</evidence>
<evidence type="ECO:0000256" key="5">
    <source>
        <dbReference type="SAM" id="MobiDB-lite"/>
    </source>
</evidence>
<dbReference type="PANTHER" id="PTHR14134">
    <property type="entry name" value="E3 UBIQUITIN-PROTEIN LIGASE RAD18"/>
    <property type="match status" value="1"/>
</dbReference>
<feature type="compositionally biased region" description="Polar residues" evidence="5">
    <location>
        <begin position="56"/>
        <end position="71"/>
    </location>
</feature>
<evidence type="ECO:0000256" key="1">
    <source>
        <dbReference type="ARBA" id="ARBA00022723"/>
    </source>
</evidence>
<organism evidence="8 9">
    <name type="scientific">Mycena chlorophos</name>
    <name type="common">Agaric fungus</name>
    <name type="synonym">Agaricus chlorophos</name>
    <dbReference type="NCBI Taxonomy" id="658473"/>
    <lineage>
        <taxon>Eukaryota</taxon>
        <taxon>Fungi</taxon>
        <taxon>Dikarya</taxon>
        <taxon>Basidiomycota</taxon>
        <taxon>Agaricomycotina</taxon>
        <taxon>Agaricomycetes</taxon>
        <taxon>Agaricomycetidae</taxon>
        <taxon>Agaricales</taxon>
        <taxon>Marasmiineae</taxon>
        <taxon>Mycenaceae</taxon>
        <taxon>Mycena</taxon>
    </lineage>
</organism>
<feature type="domain" description="RING-type" evidence="7">
    <location>
        <begin position="111"/>
        <end position="152"/>
    </location>
</feature>
<feature type="compositionally biased region" description="Acidic residues" evidence="5">
    <location>
        <begin position="1"/>
        <end position="10"/>
    </location>
</feature>
<gene>
    <name evidence="8" type="ORF">MCHLO_07013</name>
</gene>
<dbReference type="InterPro" id="IPR013083">
    <property type="entry name" value="Znf_RING/FYVE/PHD"/>
</dbReference>
<dbReference type="Pfam" id="PF00097">
    <property type="entry name" value="zf-C3HC4"/>
    <property type="match status" value="1"/>
</dbReference>
<keyword evidence="6" id="KW-0812">Transmembrane</keyword>
<feature type="region of interest" description="Disordered" evidence="5">
    <location>
        <begin position="593"/>
        <end position="621"/>
    </location>
</feature>